<dbReference type="AlphaFoldDB" id="A0A0R1SF60"/>
<dbReference type="RefSeq" id="WP_057865485.1">
    <property type="nucleotide sequence ID" value="NZ_AZEY01000090.1"/>
</dbReference>
<keyword evidence="1" id="KW-1133">Transmembrane helix</keyword>
<keyword evidence="1" id="KW-0812">Transmembrane</keyword>
<dbReference type="PATRIC" id="fig|1423739.3.peg.1092"/>
<comment type="caution">
    <text evidence="2">The sequence shown here is derived from an EMBL/GenBank/DDBJ whole genome shotgun (WGS) entry which is preliminary data.</text>
</comment>
<feature type="transmembrane region" description="Helical" evidence="1">
    <location>
        <begin position="31"/>
        <end position="57"/>
    </location>
</feature>
<organism evidence="2 3">
    <name type="scientific">Lentilactobacillus diolivorans DSM 14421</name>
    <dbReference type="NCBI Taxonomy" id="1423739"/>
    <lineage>
        <taxon>Bacteria</taxon>
        <taxon>Bacillati</taxon>
        <taxon>Bacillota</taxon>
        <taxon>Bacilli</taxon>
        <taxon>Lactobacillales</taxon>
        <taxon>Lactobacillaceae</taxon>
        <taxon>Lentilactobacillus</taxon>
    </lineage>
</organism>
<evidence type="ECO:0000313" key="2">
    <source>
        <dbReference type="EMBL" id="KRL64531.1"/>
    </source>
</evidence>
<dbReference type="EMBL" id="AZEY01000090">
    <property type="protein sequence ID" value="KRL64531.1"/>
    <property type="molecule type" value="Genomic_DNA"/>
</dbReference>
<name>A0A0R1SF60_9LACO</name>
<evidence type="ECO:0000256" key="1">
    <source>
        <dbReference type="SAM" id="Phobius"/>
    </source>
</evidence>
<dbReference type="STRING" id="1423739.FC85_GL001041"/>
<gene>
    <name evidence="2" type="ORF">FC85_GL001041</name>
</gene>
<proteinExistence type="predicted"/>
<reference evidence="2 3" key="1">
    <citation type="journal article" date="2015" name="Genome Announc.">
        <title>Expanding the biotechnology potential of lactobacilli through comparative genomics of 213 strains and associated genera.</title>
        <authorList>
            <person name="Sun Z."/>
            <person name="Harris H.M."/>
            <person name="McCann A."/>
            <person name="Guo C."/>
            <person name="Argimon S."/>
            <person name="Zhang W."/>
            <person name="Yang X."/>
            <person name="Jeffery I.B."/>
            <person name="Cooney J.C."/>
            <person name="Kagawa T.F."/>
            <person name="Liu W."/>
            <person name="Song Y."/>
            <person name="Salvetti E."/>
            <person name="Wrobel A."/>
            <person name="Rasinkangas P."/>
            <person name="Parkhill J."/>
            <person name="Rea M.C."/>
            <person name="O'Sullivan O."/>
            <person name="Ritari J."/>
            <person name="Douillard F.P."/>
            <person name="Paul Ross R."/>
            <person name="Yang R."/>
            <person name="Briner A.E."/>
            <person name="Felis G.E."/>
            <person name="de Vos W.M."/>
            <person name="Barrangou R."/>
            <person name="Klaenhammer T.R."/>
            <person name="Caufield P.W."/>
            <person name="Cui Y."/>
            <person name="Zhang H."/>
            <person name="O'Toole P.W."/>
        </authorList>
    </citation>
    <scope>NUCLEOTIDE SEQUENCE [LARGE SCALE GENOMIC DNA]</scope>
    <source>
        <strain evidence="2 3">DSM 14421</strain>
    </source>
</reference>
<dbReference type="Proteomes" id="UP000052013">
    <property type="component" value="Unassembled WGS sequence"/>
</dbReference>
<evidence type="ECO:0000313" key="3">
    <source>
        <dbReference type="Proteomes" id="UP000052013"/>
    </source>
</evidence>
<feature type="transmembrane region" description="Helical" evidence="1">
    <location>
        <begin position="7"/>
        <end position="25"/>
    </location>
</feature>
<sequence length="89" mass="10265">MKKKNIILIGAIIILVLSATFYITQTFSWSSIAFIAIWIGAMILLRLMITPLLVFLLKSDNPKGDWKDWDEDDNYEVTQQTSQSKDQKK</sequence>
<keyword evidence="1" id="KW-0472">Membrane</keyword>
<accession>A0A0R1SF60</accession>
<protein>
    <submittedName>
        <fullName evidence="2">Uncharacterized protein</fullName>
    </submittedName>
</protein>